<evidence type="ECO:0000313" key="5">
    <source>
        <dbReference type="Proteomes" id="UP001266357"/>
    </source>
</evidence>
<dbReference type="Gene3D" id="2.160.20.10">
    <property type="entry name" value="Single-stranded right-handed beta-helix, Pectin lyase-like"/>
    <property type="match status" value="1"/>
</dbReference>
<keyword evidence="3" id="KW-0325">Glycoprotein</keyword>
<dbReference type="EMBL" id="JAVRIF010000001">
    <property type="protein sequence ID" value="MDT0602524.1"/>
    <property type="molecule type" value="Genomic_DNA"/>
</dbReference>
<evidence type="ECO:0000256" key="3">
    <source>
        <dbReference type="ARBA" id="ARBA00023180"/>
    </source>
</evidence>
<dbReference type="InterPro" id="IPR018082">
    <property type="entry name" value="AmbAllergen"/>
</dbReference>
<dbReference type="InterPro" id="IPR012334">
    <property type="entry name" value="Pectin_lyas_fold"/>
</dbReference>
<dbReference type="RefSeq" id="WP_311576917.1">
    <property type="nucleotide sequence ID" value="NZ_JAVRIF010000001.1"/>
</dbReference>
<evidence type="ECO:0008006" key="6">
    <source>
        <dbReference type="Google" id="ProtNLM"/>
    </source>
</evidence>
<keyword evidence="1" id="KW-0479">Metal-binding</keyword>
<reference evidence="4 5" key="1">
    <citation type="submission" date="2023-09" db="EMBL/GenBank/DDBJ databases">
        <authorList>
            <person name="Rey-Velasco X."/>
        </authorList>
    </citation>
    <scope>NUCLEOTIDE SEQUENCE [LARGE SCALE GENOMIC DNA]</scope>
    <source>
        <strain evidence="4 5">W431</strain>
    </source>
</reference>
<dbReference type="Proteomes" id="UP001266357">
    <property type="component" value="Unassembled WGS sequence"/>
</dbReference>
<dbReference type="PRINTS" id="PR00807">
    <property type="entry name" value="AMBALLERGEN"/>
</dbReference>
<dbReference type="InterPro" id="IPR052063">
    <property type="entry name" value="Polysaccharide_Lyase_1"/>
</dbReference>
<comment type="caution">
    <text evidence="4">The sequence shown here is derived from an EMBL/GenBank/DDBJ whole genome shotgun (WGS) entry which is preliminary data.</text>
</comment>
<sequence length="465" mass="52301">MKNHTVLISIFSLLYFLVSPLVCAESPIKKNLAFPSAQGFGQYAQGGKAGSVYIVNTLADNPENPIKGSLRHALKRKYARTIVFSVSGVIHLKAPIIIKSGYLTIAGQSSPGGITIAGAPIKVSNTEHVIIRYMRFRLGTFKLAEDSLSIRNSSDIIVDHCSFSWAVDEVASFYNNTRFTLQHSIIAYSLNDSIHPKGKHGYGGIWGGNQASFIYNVIANHNSRTPRINGHRLKPPYPQEFEFVEIANNVIFNWGSNNIYGSENGRFNLINNYYKPGKNSKAEQFIDIWFSPNLTIQQAFIHGNFYQGNSAFSEKNRLGVKYRTAKKSNKQNIPKGSPLLSSKALFPAEEPNYIHHFRSAKQAFETLIVNRDVGANRNANGEFIDNVDQLILQQISDEKQVKQAELIDHEFEMIISWDDYQKQFTHFAEIIDKNQDGISDVWANNNPNIRSNINNYLASLIKINH</sequence>
<keyword evidence="2" id="KW-0732">Signal</keyword>
<protein>
    <recommendedName>
        <fullName evidence="6">Pectate lyase C</fullName>
    </recommendedName>
</protein>
<organism evidence="4 5">
    <name type="scientific">Thalassotalea castellviae</name>
    <dbReference type="NCBI Taxonomy" id="3075612"/>
    <lineage>
        <taxon>Bacteria</taxon>
        <taxon>Pseudomonadati</taxon>
        <taxon>Pseudomonadota</taxon>
        <taxon>Gammaproteobacteria</taxon>
        <taxon>Alteromonadales</taxon>
        <taxon>Colwelliaceae</taxon>
        <taxon>Thalassotalea</taxon>
    </lineage>
</organism>
<evidence type="ECO:0000256" key="1">
    <source>
        <dbReference type="ARBA" id="ARBA00022723"/>
    </source>
</evidence>
<dbReference type="InterPro" id="IPR011050">
    <property type="entry name" value="Pectin_lyase_fold/virulence"/>
</dbReference>
<name>A0ABU2ZX79_9GAMM</name>
<evidence type="ECO:0000256" key="2">
    <source>
        <dbReference type="ARBA" id="ARBA00022729"/>
    </source>
</evidence>
<keyword evidence="5" id="KW-1185">Reference proteome</keyword>
<dbReference type="PANTHER" id="PTHR42970:SF1">
    <property type="entry name" value="PECTATE LYASE C-RELATED"/>
    <property type="match status" value="1"/>
</dbReference>
<dbReference type="SUPFAM" id="SSF51126">
    <property type="entry name" value="Pectin lyase-like"/>
    <property type="match status" value="1"/>
</dbReference>
<dbReference type="PANTHER" id="PTHR42970">
    <property type="entry name" value="PECTATE LYASE C-RELATED"/>
    <property type="match status" value="1"/>
</dbReference>
<accession>A0ABU2ZX79</accession>
<evidence type="ECO:0000313" key="4">
    <source>
        <dbReference type="EMBL" id="MDT0602524.1"/>
    </source>
</evidence>
<gene>
    <name evidence="4" type="ORF">RM573_02840</name>
</gene>
<proteinExistence type="predicted"/>